<dbReference type="OrthoDB" id="73614at2759"/>
<evidence type="ECO:0000256" key="8">
    <source>
        <dbReference type="RuleBase" id="RU363111"/>
    </source>
</evidence>
<dbReference type="PANTHER" id="PTHR23137:SF6">
    <property type="entry name" value="VESICLE TRANSPORT PROTEIN"/>
    <property type="match status" value="1"/>
</dbReference>
<dbReference type="VEuPathDB" id="TriTrypDB:TcBrA4_0043820"/>
<evidence type="ECO:0000256" key="5">
    <source>
        <dbReference type="ARBA" id="ARBA00022989"/>
    </source>
</evidence>
<dbReference type="PANTHER" id="PTHR23137">
    <property type="entry name" value="VESICLE TRANSPORT PROTEIN-RELATED"/>
    <property type="match status" value="1"/>
</dbReference>
<dbReference type="VEuPathDB" id="TriTrypDB:TcCLB.506789.300"/>
<comment type="function">
    <text evidence="8">May be involved in fusion of retrograde transport vesicles derived from an endocytic compartment with the Golgi complex.</text>
</comment>
<evidence type="ECO:0000256" key="1">
    <source>
        <dbReference type="ARBA" id="ARBA00004141"/>
    </source>
</evidence>
<evidence type="ECO:0000313" key="9">
    <source>
        <dbReference type="EMBL" id="PWV10823.1"/>
    </source>
</evidence>
<reference evidence="9 10" key="1">
    <citation type="journal article" date="2018" name="Microb. Genom.">
        <title>Expanding an expanded genome: long-read sequencing of Trypanosoma cruzi.</title>
        <authorList>
            <person name="Berna L."/>
            <person name="Rodriguez M."/>
            <person name="Chiribao M.L."/>
            <person name="Parodi-Talice A."/>
            <person name="Pita S."/>
            <person name="Rijo G."/>
            <person name="Alvarez-Valin F."/>
            <person name="Robello C."/>
        </authorList>
    </citation>
    <scope>NUCLEOTIDE SEQUENCE [LARGE SCALE GENOMIC DNA]</scope>
    <source>
        <strain evidence="9 10">TCC</strain>
    </source>
</reference>
<dbReference type="GO" id="GO:0016192">
    <property type="term" value="P:vesicle-mediated transport"/>
    <property type="evidence" value="ECO:0007669"/>
    <property type="project" value="InterPro"/>
</dbReference>
<evidence type="ECO:0000313" key="10">
    <source>
        <dbReference type="Proteomes" id="UP000246078"/>
    </source>
</evidence>
<keyword evidence="3 8" id="KW-0812">Transmembrane</keyword>
<feature type="transmembrane region" description="Helical" evidence="8">
    <location>
        <begin position="72"/>
        <end position="96"/>
    </location>
</feature>
<dbReference type="OMA" id="CVREAIW"/>
<dbReference type="GO" id="GO:0012505">
    <property type="term" value="C:endomembrane system"/>
    <property type="evidence" value="ECO:0007669"/>
    <property type="project" value="UniProtKB-ARBA"/>
</dbReference>
<gene>
    <name evidence="9" type="ORF">C3747_65g59</name>
</gene>
<accession>A0A2V2WSL0</accession>
<dbReference type="VEuPathDB" id="TriTrypDB:TcCL_ESM12645"/>
<evidence type="ECO:0000256" key="3">
    <source>
        <dbReference type="ARBA" id="ARBA00022692"/>
    </source>
</evidence>
<dbReference type="VEuPathDB" id="TriTrypDB:C4B63_40g158"/>
<organism evidence="9 10">
    <name type="scientific">Trypanosoma cruzi</name>
    <dbReference type="NCBI Taxonomy" id="5693"/>
    <lineage>
        <taxon>Eukaryota</taxon>
        <taxon>Discoba</taxon>
        <taxon>Euglenozoa</taxon>
        <taxon>Kinetoplastea</taxon>
        <taxon>Metakinetoplastina</taxon>
        <taxon>Trypanosomatida</taxon>
        <taxon>Trypanosomatidae</taxon>
        <taxon>Trypanosoma</taxon>
        <taxon>Schizotrypanum</taxon>
    </lineage>
</organism>
<proteinExistence type="inferred from homology"/>
<protein>
    <recommendedName>
        <fullName evidence="8">Vesicle transport protein</fullName>
    </recommendedName>
</protein>
<feature type="transmembrane region" description="Helical" evidence="8">
    <location>
        <begin position="134"/>
        <end position="155"/>
    </location>
</feature>
<dbReference type="InterPro" id="IPR011691">
    <property type="entry name" value="Vesicle_transpt_SFT2"/>
</dbReference>
<dbReference type="AlphaFoldDB" id="A0A2V2WSL0"/>
<evidence type="ECO:0000256" key="7">
    <source>
        <dbReference type="ARBA" id="ARBA00025800"/>
    </source>
</evidence>
<dbReference type="VEuPathDB" id="TriTrypDB:TcCLB.510617.10"/>
<evidence type="ECO:0000256" key="2">
    <source>
        <dbReference type="ARBA" id="ARBA00022448"/>
    </source>
</evidence>
<comment type="caution">
    <text evidence="9">The sequence shown here is derived from an EMBL/GenBank/DDBJ whole genome shotgun (WGS) entry which is preliminary data.</text>
</comment>
<dbReference type="Proteomes" id="UP000246078">
    <property type="component" value="Unassembled WGS sequence"/>
</dbReference>
<dbReference type="Pfam" id="PF04178">
    <property type="entry name" value="Got1"/>
    <property type="match status" value="1"/>
</dbReference>
<keyword evidence="4 8" id="KW-0653">Protein transport</keyword>
<keyword evidence="2 8" id="KW-0813">Transport</keyword>
<dbReference type="GO" id="GO:0015031">
    <property type="term" value="P:protein transport"/>
    <property type="evidence" value="ECO:0007669"/>
    <property type="project" value="UniProtKB-KW"/>
</dbReference>
<dbReference type="VEuPathDB" id="TriTrypDB:C3747_65g59"/>
<feature type="transmembrane region" description="Helical" evidence="8">
    <location>
        <begin position="45"/>
        <end position="66"/>
    </location>
</feature>
<feature type="transmembrane region" description="Helical" evidence="8">
    <location>
        <begin position="108"/>
        <end position="128"/>
    </location>
</feature>
<evidence type="ECO:0000256" key="4">
    <source>
        <dbReference type="ARBA" id="ARBA00022927"/>
    </source>
</evidence>
<name>A0A2V2WSL0_TRYCR</name>
<sequence length="170" mass="18279">MDKLTSVVSIASNSGAASAVTGGEGVFEASDSESLCPSLTWKQRLIGCGLCVSLGMLFSILSFIAILQMDLVFFSVLFSLGNIVSIIGLLFLAGPTAQLQRMFAEKRWIATTVYLVSVTLTILCAILLHNALLVLLLCLVQCGALIWYMLSYIPFARNAVKACFGSVMRL</sequence>
<dbReference type="GO" id="GO:0005737">
    <property type="term" value="C:cytoplasm"/>
    <property type="evidence" value="ECO:0007669"/>
    <property type="project" value="UniProtKB-ARBA"/>
</dbReference>
<keyword evidence="5 8" id="KW-1133">Transmembrane helix</keyword>
<dbReference type="GO" id="GO:0016020">
    <property type="term" value="C:membrane"/>
    <property type="evidence" value="ECO:0007669"/>
    <property type="project" value="UniProtKB-SubCell"/>
</dbReference>
<evidence type="ECO:0000256" key="6">
    <source>
        <dbReference type="ARBA" id="ARBA00023136"/>
    </source>
</evidence>
<dbReference type="EMBL" id="PRFC01000065">
    <property type="protein sequence ID" value="PWV10823.1"/>
    <property type="molecule type" value="Genomic_DNA"/>
</dbReference>
<dbReference type="VEuPathDB" id="TriTrypDB:BCY84_17197"/>
<comment type="similarity">
    <text evidence="7 8">Belongs to the SFT2 family.</text>
</comment>
<comment type="subcellular location">
    <subcellularLocation>
        <location evidence="1 8">Membrane</location>
        <topology evidence="1 8">Multi-pass membrane protein</topology>
    </subcellularLocation>
</comment>
<keyword evidence="6 8" id="KW-0472">Membrane</keyword>
<dbReference type="VEuPathDB" id="TriTrypDB:TcG_05214"/>
<dbReference type="InterPro" id="IPR007305">
    <property type="entry name" value="Vesicle_transpt_Got1/SFT2"/>
</dbReference>